<dbReference type="GO" id="GO:0005737">
    <property type="term" value="C:cytoplasm"/>
    <property type="evidence" value="ECO:0007669"/>
    <property type="project" value="TreeGrafter"/>
</dbReference>
<dbReference type="PANTHER" id="PTHR11136">
    <property type="entry name" value="FOLYLPOLYGLUTAMATE SYNTHASE-RELATED"/>
    <property type="match status" value="1"/>
</dbReference>
<keyword evidence="11 21" id="KW-0067">ATP-binding</keyword>
<dbReference type="NCBIfam" id="TIGR01499">
    <property type="entry name" value="folC"/>
    <property type="match status" value="1"/>
</dbReference>
<comment type="pathway">
    <text evidence="3">Cofactor biosynthesis; tetrahydrofolylpolyglutamate biosynthesis.</text>
</comment>
<feature type="domain" description="Mur ligase C-terminal" evidence="22">
    <location>
        <begin position="315"/>
        <end position="441"/>
    </location>
</feature>
<evidence type="ECO:0000256" key="1">
    <source>
        <dbReference type="ARBA" id="ARBA00002714"/>
    </source>
</evidence>
<keyword evidence="8 21" id="KW-0436">Ligase</keyword>
<dbReference type="EC" id="6.3.2.12" evidence="5"/>
<dbReference type="PANTHER" id="PTHR11136:SF0">
    <property type="entry name" value="DIHYDROFOLATE SYNTHETASE-RELATED"/>
    <property type="match status" value="1"/>
</dbReference>
<evidence type="ECO:0000256" key="16">
    <source>
        <dbReference type="ARBA" id="ARBA00032510"/>
    </source>
</evidence>
<comment type="function">
    <text evidence="1">Functions in two distinct reactions of the de novo folate biosynthetic pathway. Catalyzes the addition of a glutamate residue to dihydropteroate (7,8-dihydropteroate or H2Pte) to form dihydrofolate (7,8-dihydrofolate monoglutamate or H2Pte-Glu). Also catalyzes successive additions of L-glutamate to tetrahydrofolate or 10-formyltetrahydrofolate or 5,10-methylenetetrahydrofolate, leading to folylpolyglutamate derivatives.</text>
</comment>
<gene>
    <name evidence="24" type="ORF">TresaDRAFT_0242</name>
</gene>
<dbReference type="PROSITE" id="PS01012">
    <property type="entry name" value="FOLYLPOLYGLU_SYNT_2"/>
    <property type="match status" value="1"/>
</dbReference>
<dbReference type="Pfam" id="PF08245">
    <property type="entry name" value="Mur_ligase_M"/>
    <property type="match status" value="1"/>
</dbReference>
<sequence length="453" mass="49514">MRAPSIIIRIMSESLQKLGQWLDSYLNFEKLPQKDIFWLDTMEFLCAQFNHPEIFAPAFHVAGSKGKGSVSAMISSILDAGGSRTGLYTSPHIIDFAERIGTAHSRLPEKTYADAASELMDGIGKIPAESFPGKRPTTWFELVTLYAMIAFRQAKVDYSVYEVGLGGRLDATNVITPKISVITPIELEHTEFLGDTVEKIAAEKGGIIKRNVPVVVAPQQESVRAVFRTIAKERGSEIRFIDEIVSSVTHRFEGNSMFVKIESPLFRRPLEAKMRLLGEVQAMNAALAAAAVKIALPKTDEAQIEMGLSVASLPGRFEVVDARRLGFPCAILDGAHTVNSERFTMETYRALFGGRKDGTLLFGCAADKDSADIAPLFAGNFSDVFVTRPGTVKKSDIGEMERSFSRAGIPFTADEDFCAMIKAAVSASARKNAPLLVTGSFYLVSEVRKLLGI</sequence>
<dbReference type="InterPro" id="IPR013221">
    <property type="entry name" value="Mur_ligase_cen"/>
</dbReference>
<keyword evidence="25" id="KW-1185">Reference proteome</keyword>
<dbReference type="EMBL" id="AGRW01000054">
    <property type="protein sequence ID" value="EIC00769.1"/>
    <property type="molecule type" value="Genomic_DNA"/>
</dbReference>
<comment type="catalytic activity">
    <reaction evidence="20">
        <text>7,8-dihydropteroate + L-glutamate + ATP = 7,8-dihydrofolate + ADP + phosphate + H(+)</text>
        <dbReference type="Rhea" id="RHEA:23584"/>
        <dbReference type="ChEBI" id="CHEBI:15378"/>
        <dbReference type="ChEBI" id="CHEBI:17839"/>
        <dbReference type="ChEBI" id="CHEBI:29985"/>
        <dbReference type="ChEBI" id="CHEBI:30616"/>
        <dbReference type="ChEBI" id="CHEBI:43474"/>
        <dbReference type="ChEBI" id="CHEBI:57451"/>
        <dbReference type="ChEBI" id="CHEBI:456216"/>
        <dbReference type="EC" id="6.3.2.12"/>
    </reaction>
</comment>
<comment type="pathway">
    <text evidence="2">Cofactor biosynthesis; tetrahydrofolate biosynthesis; 7,8-dihydrofolate from 2-amino-4-hydroxy-6-hydroxymethyl-7,8-dihydropteridine diphosphate and 4-aminobenzoate: step 2/2.</text>
</comment>
<evidence type="ECO:0000256" key="19">
    <source>
        <dbReference type="ARBA" id="ARBA00049035"/>
    </source>
</evidence>
<evidence type="ECO:0000256" key="11">
    <source>
        <dbReference type="ARBA" id="ARBA00022840"/>
    </source>
</evidence>
<evidence type="ECO:0000259" key="23">
    <source>
        <dbReference type="Pfam" id="PF08245"/>
    </source>
</evidence>
<evidence type="ECO:0000256" key="15">
    <source>
        <dbReference type="ARBA" id="ARBA00030592"/>
    </source>
</evidence>
<comment type="catalytic activity">
    <reaction evidence="17">
        <text>(6S)-5,6,7,8-tetrahydrofolyl-(gamma-L-Glu)(n) + L-glutamate + ATP = (6S)-5,6,7,8-tetrahydrofolyl-(gamma-L-Glu)(n+1) + ADP + phosphate + H(+)</text>
        <dbReference type="Rhea" id="RHEA:10580"/>
        <dbReference type="Rhea" id="RHEA-COMP:14738"/>
        <dbReference type="Rhea" id="RHEA-COMP:14740"/>
        <dbReference type="ChEBI" id="CHEBI:15378"/>
        <dbReference type="ChEBI" id="CHEBI:29985"/>
        <dbReference type="ChEBI" id="CHEBI:30616"/>
        <dbReference type="ChEBI" id="CHEBI:43474"/>
        <dbReference type="ChEBI" id="CHEBI:141005"/>
        <dbReference type="ChEBI" id="CHEBI:456216"/>
        <dbReference type="EC" id="6.3.2.17"/>
    </reaction>
</comment>
<evidence type="ECO:0000256" key="12">
    <source>
        <dbReference type="ARBA" id="ARBA00022842"/>
    </source>
</evidence>
<dbReference type="InterPro" id="IPR001645">
    <property type="entry name" value="Folylpolyglutamate_synth"/>
</dbReference>
<evidence type="ECO:0000313" key="25">
    <source>
        <dbReference type="Proteomes" id="UP000003571"/>
    </source>
</evidence>
<evidence type="ECO:0000256" key="8">
    <source>
        <dbReference type="ARBA" id="ARBA00022598"/>
    </source>
</evidence>
<keyword evidence="13" id="KW-0289">Folate biosynthesis</keyword>
<evidence type="ECO:0000313" key="24">
    <source>
        <dbReference type="EMBL" id="EIC00769.1"/>
    </source>
</evidence>
<dbReference type="InterPro" id="IPR036615">
    <property type="entry name" value="Mur_ligase_C_dom_sf"/>
</dbReference>
<dbReference type="EC" id="6.3.2.17" evidence="6"/>
<organism evidence="24 25">
    <name type="scientific">Treponema saccharophilum DSM 2985</name>
    <dbReference type="NCBI Taxonomy" id="907348"/>
    <lineage>
        <taxon>Bacteria</taxon>
        <taxon>Pseudomonadati</taxon>
        <taxon>Spirochaetota</taxon>
        <taxon>Spirochaetia</taxon>
        <taxon>Spirochaetales</taxon>
        <taxon>Treponemataceae</taxon>
        <taxon>Treponema</taxon>
    </lineage>
</organism>
<keyword evidence="9" id="KW-0479">Metal-binding</keyword>
<keyword evidence="12" id="KW-0460">Magnesium</keyword>
<evidence type="ECO:0000256" key="6">
    <source>
        <dbReference type="ARBA" id="ARBA00013025"/>
    </source>
</evidence>
<evidence type="ECO:0000256" key="2">
    <source>
        <dbReference type="ARBA" id="ARBA00004799"/>
    </source>
</evidence>
<dbReference type="PATRIC" id="fig|907348.3.peg.2835"/>
<protein>
    <recommendedName>
        <fullName evidence="7">Dihydrofolate synthase/folylpolyglutamate synthase</fullName>
        <ecNumber evidence="5">6.3.2.12</ecNumber>
        <ecNumber evidence="6">6.3.2.17</ecNumber>
    </recommendedName>
    <alternativeName>
        <fullName evidence="16">Folylpoly-gamma-glutamate synthetase-dihydrofolate synthetase</fullName>
    </alternativeName>
    <alternativeName>
        <fullName evidence="14">Folylpolyglutamate synthetase</fullName>
    </alternativeName>
    <alternativeName>
        <fullName evidence="15">Tetrahydrofolylpolyglutamate synthase</fullName>
    </alternativeName>
</protein>
<keyword evidence="10 21" id="KW-0547">Nucleotide-binding</keyword>
<evidence type="ECO:0000256" key="17">
    <source>
        <dbReference type="ARBA" id="ARBA00047493"/>
    </source>
</evidence>
<name>H7EPD6_9SPIR</name>
<evidence type="ECO:0000256" key="18">
    <source>
        <dbReference type="ARBA" id="ARBA00047808"/>
    </source>
</evidence>
<evidence type="ECO:0000256" key="7">
    <source>
        <dbReference type="ARBA" id="ARBA00019357"/>
    </source>
</evidence>
<evidence type="ECO:0000256" key="20">
    <source>
        <dbReference type="ARBA" id="ARBA00049161"/>
    </source>
</evidence>
<dbReference type="Gene3D" id="3.40.1190.10">
    <property type="entry name" value="Mur-like, catalytic domain"/>
    <property type="match status" value="1"/>
</dbReference>
<evidence type="ECO:0000256" key="5">
    <source>
        <dbReference type="ARBA" id="ARBA00013023"/>
    </source>
</evidence>
<dbReference type="SUPFAM" id="SSF53623">
    <property type="entry name" value="MurD-like peptide ligases, catalytic domain"/>
    <property type="match status" value="1"/>
</dbReference>
<reference evidence="24 25" key="1">
    <citation type="submission" date="2011-09" db="EMBL/GenBank/DDBJ databases">
        <title>The draft genome of Treponema saccharophilum DSM 2985.</title>
        <authorList>
            <consortium name="US DOE Joint Genome Institute (JGI-PGF)"/>
            <person name="Lucas S."/>
            <person name="Copeland A."/>
            <person name="Lapidus A."/>
            <person name="Glavina del Rio T."/>
            <person name="Dalin E."/>
            <person name="Tice H."/>
            <person name="Bruce D."/>
            <person name="Goodwin L."/>
            <person name="Pitluck S."/>
            <person name="Peters L."/>
            <person name="Kyrpides N."/>
            <person name="Mavromatis K."/>
            <person name="Ivanova N."/>
            <person name="Markowitz V."/>
            <person name="Cheng J.-F."/>
            <person name="Hugenholtz P."/>
            <person name="Woyke T."/>
            <person name="Wu D."/>
            <person name="Gronow S."/>
            <person name="Wellnitz S."/>
            <person name="Brambilla E."/>
            <person name="Klenk H.-P."/>
            <person name="Eisen J.A."/>
        </authorList>
    </citation>
    <scope>NUCLEOTIDE SEQUENCE [LARGE SCALE GENOMIC DNA]</scope>
    <source>
        <strain evidence="24 25">DSM 2985</strain>
    </source>
</reference>
<dbReference type="Pfam" id="PF02875">
    <property type="entry name" value="Mur_ligase_C"/>
    <property type="match status" value="1"/>
</dbReference>
<dbReference type="Proteomes" id="UP000003571">
    <property type="component" value="Unassembled WGS sequence"/>
</dbReference>
<evidence type="ECO:0000256" key="9">
    <source>
        <dbReference type="ARBA" id="ARBA00022723"/>
    </source>
</evidence>
<dbReference type="InterPro" id="IPR036565">
    <property type="entry name" value="Mur-like_cat_sf"/>
</dbReference>
<evidence type="ECO:0000256" key="21">
    <source>
        <dbReference type="PIRNR" id="PIRNR001563"/>
    </source>
</evidence>
<dbReference type="GO" id="GO:0046656">
    <property type="term" value="P:folic acid biosynthetic process"/>
    <property type="evidence" value="ECO:0007669"/>
    <property type="project" value="UniProtKB-KW"/>
</dbReference>
<comment type="catalytic activity">
    <reaction evidence="18">
        <text>10-formyltetrahydrofolyl-(gamma-L-Glu)(n) + L-glutamate + ATP = 10-formyltetrahydrofolyl-(gamma-L-Glu)(n+1) + ADP + phosphate + H(+)</text>
        <dbReference type="Rhea" id="RHEA:51904"/>
        <dbReference type="Rhea" id="RHEA-COMP:13088"/>
        <dbReference type="Rhea" id="RHEA-COMP:14300"/>
        <dbReference type="ChEBI" id="CHEBI:15378"/>
        <dbReference type="ChEBI" id="CHEBI:29985"/>
        <dbReference type="ChEBI" id="CHEBI:30616"/>
        <dbReference type="ChEBI" id="CHEBI:43474"/>
        <dbReference type="ChEBI" id="CHEBI:134413"/>
        <dbReference type="ChEBI" id="CHEBI:456216"/>
        <dbReference type="EC" id="6.3.2.17"/>
    </reaction>
</comment>
<dbReference type="PIRSF" id="PIRSF001563">
    <property type="entry name" value="Folylpolyglu_synth"/>
    <property type="match status" value="1"/>
</dbReference>
<dbReference type="Gene3D" id="3.90.190.20">
    <property type="entry name" value="Mur ligase, C-terminal domain"/>
    <property type="match status" value="1"/>
</dbReference>
<dbReference type="SUPFAM" id="SSF53244">
    <property type="entry name" value="MurD-like peptide ligases, peptide-binding domain"/>
    <property type="match status" value="1"/>
</dbReference>
<comment type="similarity">
    <text evidence="4 21">Belongs to the folylpolyglutamate synthase family.</text>
</comment>
<dbReference type="GO" id="GO:0008841">
    <property type="term" value="F:dihydrofolate synthase activity"/>
    <property type="evidence" value="ECO:0007669"/>
    <property type="project" value="UniProtKB-EC"/>
</dbReference>
<comment type="catalytic activity">
    <reaction evidence="19">
        <text>(6R)-5,10-methylenetetrahydrofolyl-(gamma-L-Glu)(n) + L-glutamate + ATP = (6R)-5,10-methylenetetrahydrofolyl-(gamma-L-Glu)(n+1) + ADP + phosphate + H(+)</text>
        <dbReference type="Rhea" id="RHEA:51912"/>
        <dbReference type="Rhea" id="RHEA-COMP:13257"/>
        <dbReference type="Rhea" id="RHEA-COMP:13258"/>
        <dbReference type="ChEBI" id="CHEBI:15378"/>
        <dbReference type="ChEBI" id="CHEBI:29985"/>
        <dbReference type="ChEBI" id="CHEBI:30616"/>
        <dbReference type="ChEBI" id="CHEBI:43474"/>
        <dbReference type="ChEBI" id="CHEBI:136572"/>
        <dbReference type="ChEBI" id="CHEBI:456216"/>
        <dbReference type="EC" id="6.3.2.17"/>
    </reaction>
</comment>
<dbReference type="InterPro" id="IPR004101">
    <property type="entry name" value="Mur_ligase_C"/>
</dbReference>
<evidence type="ECO:0000259" key="22">
    <source>
        <dbReference type="Pfam" id="PF02875"/>
    </source>
</evidence>
<dbReference type="GO" id="GO:0004326">
    <property type="term" value="F:tetrahydrofolylpolyglutamate synthase activity"/>
    <property type="evidence" value="ECO:0007669"/>
    <property type="project" value="UniProtKB-EC"/>
</dbReference>
<feature type="domain" description="Mur ligase central" evidence="23">
    <location>
        <begin position="61"/>
        <end position="292"/>
    </location>
</feature>
<dbReference type="AlphaFoldDB" id="H7EPD6"/>
<dbReference type="GO" id="GO:0046872">
    <property type="term" value="F:metal ion binding"/>
    <property type="evidence" value="ECO:0007669"/>
    <property type="project" value="UniProtKB-KW"/>
</dbReference>
<proteinExistence type="inferred from homology"/>
<dbReference type="eggNOG" id="COG0285">
    <property type="taxonomic scope" value="Bacteria"/>
</dbReference>
<evidence type="ECO:0000256" key="13">
    <source>
        <dbReference type="ARBA" id="ARBA00022909"/>
    </source>
</evidence>
<evidence type="ECO:0000256" key="14">
    <source>
        <dbReference type="ARBA" id="ARBA00030048"/>
    </source>
</evidence>
<evidence type="ECO:0000256" key="3">
    <source>
        <dbReference type="ARBA" id="ARBA00005150"/>
    </source>
</evidence>
<comment type="caution">
    <text evidence="24">The sequence shown here is derived from an EMBL/GenBank/DDBJ whole genome shotgun (WGS) entry which is preliminary data.</text>
</comment>
<dbReference type="InterPro" id="IPR018109">
    <property type="entry name" value="Folylpolyglutamate_synth_CS"/>
</dbReference>
<dbReference type="GO" id="GO:0005524">
    <property type="term" value="F:ATP binding"/>
    <property type="evidence" value="ECO:0007669"/>
    <property type="project" value="UniProtKB-KW"/>
</dbReference>
<evidence type="ECO:0000256" key="4">
    <source>
        <dbReference type="ARBA" id="ARBA00008276"/>
    </source>
</evidence>
<dbReference type="STRING" id="907348.TresaDRAFT_0242"/>
<evidence type="ECO:0000256" key="10">
    <source>
        <dbReference type="ARBA" id="ARBA00022741"/>
    </source>
</evidence>
<accession>H7EPD6</accession>